<evidence type="ECO:0000256" key="1">
    <source>
        <dbReference type="ARBA" id="ARBA00004963"/>
    </source>
</evidence>
<dbReference type="InterPro" id="IPR032282">
    <property type="entry name" value="HAGH_C"/>
</dbReference>
<reference evidence="10" key="2">
    <citation type="journal article" date="2022" name="Hortic Res">
        <title>The genome of Dioscorea zingiberensis sheds light on the biosynthesis, origin and evolution of the medicinally important diosgenin saponins.</title>
        <authorList>
            <person name="Li Y."/>
            <person name="Tan C."/>
            <person name="Li Z."/>
            <person name="Guo J."/>
            <person name="Li S."/>
            <person name="Chen X."/>
            <person name="Wang C."/>
            <person name="Dai X."/>
            <person name="Yang H."/>
            <person name="Song W."/>
            <person name="Hou L."/>
            <person name="Xu J."/>
            <person name="Tong Z."/>
            <person name="Xu A."/>
            <person name="Yuan X."/>
            <person name="Wang W."/>
            <person name="Yang Q."/>
            <person name="Chen L."/>
            <person name="Sun Z."/>
            <person name="Wang K."/>
            <person name="Pan B."/>
            <person name="Chen J."/>
            <person name="Bao Y."/>
            <person name="Liu F."/>
            <person name="Qi X."/>
            <person name="Gang D.R."/>
            <person name="Wen J."/>
            <person name="Li J."/>
        </authorList>
    </citation>
    <scope>NUCLEOTIDE SEQUENCE</scope>
    <source>
        <strain evidence="10">Dzin_1.0</strain>
    </source>
</reference>
<evidence type="ECO:0000256" key="6">
    <source>
        <dbReference type="ARBA" id="ARBA00031044"/>
    </source>
</evidence>
<gene>
    <name evidence="10" type="ORF">J5N97_020246</name>
</gene>
<dbReference type="EC" id="3.1.2.6" evidence="2"/>
<dbReference type="GO" id="GO:0004416">
    <property type="term" value="F:hydroxyacylglutathione hydrolase activity"/>
    <property type="evidence" value="ECO:0007669"/>
    <property type="project" value="UniProtKB-EC"/>
</dbReference>
<evidence type="ECO:0000259" key="9">
    <source>
        <dbReference type="Pfam" id="PF21647"/>
    </source>
</evidence>
<organism evidence="10 11">
    <name type="scientific">Dioscorea zingiberensis</name>
    <dbReference type="NCBI Taxonomy" id="325984"/>
    <lineage>
        <taxon>Eukaryota</taxon>
        <taxon>Viridiplantae</taxon>
        <taxon>Streptophyta</taxon>
        <taxon>Embryophyta</taxon>
        <taxon>Tracheophyta</taxon>
        <taxon>Spermatophyta</taxon>
        <taxon>Magnoliopsida</taxon>
        <taxon>Liliopsida</taxon>
        <taxon>Dioscoreales</taxon>
        <taxon>Dioscoreaceae</taxon>
        <taxon>Dioscorea</taxon>
    </lineage>
</organism>
<evidence type="ECO:0000256" key="5">
    <source>
        <dbReference type="ARBA" id="ARBA00022833"/>
    </source>
</evidence>
<dbReference type="InterPro" id="IPR049172">
    <property type="entry name" value="DUF6857_pln"/>
</dbReference>
<dbReference type="OrthoDB" id="515692at2759"/>
<comment type="caution">
    <text evidence="10">The sequence shown here is derived from an EMBL/GenBank/DDBJ whole genome shotgun (WGS) entry which is preliminary data.</text>
</comment>
<keyword evidence="4" id="KW-0378">Hydrolase</keyword>
<dbReference type="Gene3D" id="3.60.15.10">
    <property type="entry name" value="Ribonuclease Z/Hydroxyacylglutathione hydrolase-like"/>
    <property type="match status" value="1"/>
</dbReference>
<evidence type="ECO:0000256" key="4">
    <source>
        <dbReference type="ARBA" id="ARBA00022801"/>
    </source>
</evidence>
<dbReference type="PANTHER" id="PTHR43705:SF1">
    <property type="entry name" value="HYDROXYACYLGLUTATHIONE HYDROLASE GLOB"/>
    <property type="match status" value="1"/>
</dbReference>
<feature type="domain" description="Hydroxyacylglutathione hydrolase C-terminal" evidence="8">
    <location>
        <begin position="210"/>
        <end position="281"/>
    </location>
</feature>
<evidence type="ECO:0000259" key="8">
    <source>
        <dbReference type="Pfam" id="PF16123"/>
    </source>
</evidence>
<dbReference type="InterPro" id="IPR050110">
    <property type="entry name" value="Glyoxalase_II_hydrolase"/>
</dbReference>
<keyword evidence="5" id="KW-0862">Zinc</keyword>
<sequence>MKSCSQGRFKVSTVQKKGNTNATSVDTDKSNKLHSSVVKKTTETTANLSLGSLVKVLPSNRWTDGGVSWASLPLSLGKLGKEVLKCREASQVAAIEAMQEASTAECLMRCLSTLVELISTAREENPQPAVEQFLNLHNTLNHAGHVSYYFPGCGAVFTGDTLFSLSCGKLFEGSPEQMLSSLQKIMSLPENTNVYCGQFNTHWYTTLIYSPNNEALQAYAAHVAQLHSKNLPTIPTTLKVEKLCNPFLRTSSTEIRQALKIPASASDAKALGMIRQAKDNFQDYRNSAAAHPLYLNRVIR</sequence>
<feature type="region of interest" description="Disordered" evidence="7">
    <location>
        <begin position="15"/>
        <end position="34"/>
    </location>
</feature>
<accession>A0A9D5HDH0</accession>
<evidence type="ECO:0000313" key="10">
    <source>
        <dbReference type="EMBL" id="KAJ0972287.1"/>
    </source>
</evidence>
<dbReference type="EMBL" id="JAGGNH010000005">
    <property type="protein sequence ID" value="KAJ0972287.1"/>
    <property type="molecule type" value="Genomic_DNA"/>
</dbReference>
<dbReference type="SUPFAM" id="SSF56281">
    <property type="entry name" value="Metallo-hydrolase/oxidoreductase"/>
    <property type="match status" value="1"/>
</dbReference>
<name>A0A9D5HDH0_9LILI</name>
<feature type="compositionally biased region" description="Polar residues" evidence="7">
    <location>
        <begin position="15"/>
        <end position="25"/>
    </location>
</feature>
<dbReference type="Pfam" id="PF21647">
    <property type="entry name" value="DUF6857"/>
    <property type="match status" value="1"/>
</dbReference>
<dbReference type="Proteomes" id="UP001085076">
    <property type="component" value="Miscellaneous, Linkage group lg05"/>
</dbReference>
<proteinExistence type="predicted"/>
<keyword evidence="3" id="KW-0479">Metal-binding</keyword>
<evidence type="ECO:0000256" key="2">
    <source>
        <dbReference type="ARBA" id="ARBA00011917"/>
    </source>
</evidence>
<protein>
    <recommendedName>
        <fullName evidence="2">hydroxyacylglutathione hydrolase</fullName>
        <ecNumber evidence="2">3.1.2.6</ecNumber>
    </recommendedName>
    <alternativeName>
        <fullName evidence="6">Glyoxalase II</fullName>
    </alternativeName>
</protein>
<comment type="pathway">
    <text evidence="1">Secondary metabolite metabolism; methylglyoxal degradation; (R)-lactate from methylglyoxal: step 2/2.</text>
</comment>
<dbReference type="InterPro" id="IPR036866">
    <property type="entry name" value="RibonucZ/Hydroxyglut_hydro"/>
</dbReference>
<evidence type="ECO:0000256" key="7">
    <source>
        <dbReference type="SAM" id="MobiDB-lite"/>
    </source>
</evidence>
<dbReference type="GO" id="GO:0046872">
    <property type="term" value="F:metal ion binding"/>
    <property type="evidence" value="ECO:0007669"/>
    <property type="project" value="UniProtKB-KW"/>
</dbReference>
<evidence type="ECO:0000256" key="3">
    <source>
        <dbReference type="ARBA" id="ARBA00022723"/>
    </source>
</evidence>
<reference evidence="10" key="1">
    <citation type="submission" date="2021-03" db="EMBL/GenBank/DDBJ databases">
        <authorList>
            <person name="Li Z."/>
            <person name="Yang C."/>
        </authorList>
    </citation>
    <scope>NUCLEOTIDE SEQUENCE</scope>
    <source>
        <strain evidence="10">Dzin_1.0</strain>
        <tissue evidence="10">Leaf</tissue>
    </source>
</reference>
<dbReference type="AlphaFoldDB" id="A0A9D5HDH0"/>
<dbReference type="PANTHER" id="PTHR43705">
    <property type="entry name" value="HYDROXYACYLGLUTATHIONE HYDROLASE"/>
    <property type="match status" value="1"/>
</dbReference>
<keyword evidence="11" id="KW-1185">Reference proteome</keyword>
<feature type="domain" description="DUF6857" evidence="9">
    <location>
        <begin position="59"/>
        <end position="143"/>
    </location>
</feature>
<evidence type="ECO:0000313" key="11">
    <source>
        <dbReference type="Proteomes" id="UP001085076"/>
    </source>
</evidence>
<dbReference type="Pfam" id="PF16123">
    <property type="entry name" value="HAGH_C"/>
    <property type="match status" value="1"/>
</dbReference>